<sequence>MENIIPSRPGELYAVDIYGPLPRSKYRNRYVLVVIDVFSKYVNVYPLTRPTAKNCLRVLKTGFFKLCGLPKKILSDHGTQFTGSLWRRELTELGVGTVFSSIRHPQSNPSERVMRELSRVFRTYCSEKHTEWLKLIPWINVWFNEVAHESTGITPTEVHFGRKPNRCDDEHVQPAERAAMPHDHIIRLAAENLVKAGRA</sequence>
<dbReference type="PANTHER" id="PTHR37984">
    <property type="entry name" value="PROTEIN CBG26694"/>
    <property type="match status" value="1"/>
</dbReference>
<dbReference type="PROSITE" id="PS50994">
    <property type="entry name" value="INTEGRASE"/>
    <property type="match status" value="1"/>
</dbReference>
<gene>
    <name evidence="2" type="ORF">J437_LFUL011566</name>
</gene>
<feature type="non-terminal residue" evidence="2">
    <location>
        <position position="199"/>
    </location>
</feature>
<dbReference type="InterPro" id="IPR012337">
    <property type="entry name" value="RNaseH-like_sf"/>
</dbReference>
<organism evidence="2 3">
    <name type="scientific">Ladona fulva</name>
    <name type="common">Scarce chaser dragonfly</name>
    <name type="synonym">Libellula fulva</name>
    <dbReference type="NCBI Taxonomy" id="123851"/>
    <lineage>
        <taxon>Eukaryota</taxon>
        <taxon>Metazoa</taxon>
        <taxon>Ecdysozoa</taxon>
        <taxon>Arthropoda</taxon>
        <taxon>Hexapoda</taxon>
        <taxon>Insecta</taxon>
        <taxon>Pterygota</taxon>
        <taxon>Palaeoptera</taxon>
        <taxon>Odonata</taxon>
        <taxon>Epiprocta</taxon>
        <taxon>Anisoptera</taxon>
        <taxon>Libelluloidea</taxon>
        <taxon>Libellulidae</taxon>
        <taxon>Ladona</taxon>
    </lineage>
</organism>
<reference evidence="2" key="2">
    <citation type="submission" date="2017-10" db="EMBL/GenBank/DDBJ databases">
        <title>Ladona fulva Genome sequencing and assembly.</title>
        <authorList>
            <person name="Murali S."/>
            <person name="Richards S."/>
            <person name="Bandaranaike D."/>
            <person name="Bellair M."/>
            <person name="Blankenburg K."/>
            <person name="Chao H."/>
            <person name="Dinh H."/>
            <person name="Doddapaneni H."/>
            <person name="Dugan-Rocha S."/>
            <person name="Elkadiri S."/>
            <person name="Gnanaolivu R."/>
            <person name="Hernandez B."/>
            <person name="Skinner E."/>
            <person name="Javaid M."/>
            <person name="Lee S."/>
            <person name="Li M."/>
            <person name="Ming W."/>
            <person name="Munidasa M."/>
            <person name="Muniz J."/>
            <person name="Nguyen L."/>
            <person name="Hughes D."/>
            <person name="Osuji N."/>
            <person name="Pu L.-L."/>
            <person name="Puazo M."/>
            <person name="Qu C."/>
            <person name="Quiroz J."/>
            <person name="Raj R."/>
            <person name="Weissenberger G."/>
            <person name="Xin Y."/>
            <person name="Zou X."/>
            <person name="Han Y."/>
            <person name="Worley K."/>
            <person name="Muzny D."/>
            <person name="Gibbs R."/>
        </authorList>
    </citation>
    <scope>NUCLEOTIDE SEQUENCE</scope>
    <source>
        <strain evidence="2">Sampled in the wild</strain>
    </source>
</reference>
<dbReference type="AlphaFoldDB" id="A0A8K0K5V5"/>
<dbReference type="SUPFAM" id="SSF53098">
    <property type="entry name" value="Ribonuclease H-like"/>
    <property type="match status" value="1"/>
</dbReference>
<dbReference type="Pfam" id="PF00665">
    <property type="entry name" value="rve"/>
    <property type="match status" value="1"/>
</dbReference>
<accession>A0A8K0K5V5</accession>
<dbReference type="EMBL" id="KZ308397">
    <property type="protein sequence ID" value="KAG8228940.1"/>
    <property type="molecule type" value="Genomic_DNA"/>
</dbReference>
<name>A0A8K0K5V5_LADFU</name>
<evidence type="ECO:0000313" key="2">
    <source>
        <dbReference type="EMBL" id="KAG8228940.1"/>
    </source>
</evidence>
<feature type="domain" description="Integrase catalytic" evidence="1">
    <location>
        <begin position="5"/>
        <end position="163"/>
    </location>
</feature>
<proteinExistence type="predicted"/>
<dbReference type="PANTHER" id="PTHR37984:SF5">
    <property type="entry name" value="PROTEIN NYNRIN-LIKE"/>
    <property type="match status" value="1"/>
</dbReference>
<dbReference type="InterPro" id="IPR050951">
    <property type="entry name" value="Retrovirus_Pol_polyprotein"/>
</dbReference>
<protein>
    <recommendedName>
        <fullName evidence="1">Integrase catalytic domain-containing protein</fullName>
    </recommendedName>
</protein>
<evidence type="ECO:0000313" key="3">
    <source>
        <dbReference type="Proteomes" id="UP000792457"/>
    </source>
</evidence>
<comment type="caution">
    <text evidence="2">The sequence shown here is derived from an EMBL/GenBank/DDBJ whole genome shotgun (WGS) entry which is preliminary data.</text>
</comment>
<dbReference type="Gene3D" id="3.30.420.10">
    <property type="entry name" value="Ribonuclease H-like superfamily/Ribonuclease H"/>
    <property type="match status" value="1"/>
</dbReference>
<dbReference type="Proteomes" id="UP000792457">
    <property type="component" value="Unassembled WGS sequence"/>
</dbReference>
<dbReference type="GO" id="GO:0003676">
    <property type="term" value="F:nucleic acid binding"/>
    <property type="evidence" value="ECO:0007669"/>
    <property type="project" value="InterPro"/>
</dbReference>
<keyword evidence="3" id="KW-1185">Reference proteome</keyword>
<dbReference type="GO" id="GO:0015074">
    <property type="term" value="P:DNA integration"/>
    <property type="evidence" value="ECO:0007669"/>
    <property type="project" value="InterPro"/>
</dbReference>
<dbReference type="OrthoDB" id="8195151at2759"/>
<evidence type="ECO:0000259" key="1">
    <source>
        <dbReference type="PROSITE" id="PS50994"/>
    </source>
</evidence>
<dbReference type="InterPro" id="IPR001584">
    <property type="entry name" value="Integrase_cat-core"/>
</dbReference>
<dbReference type="InterPro" id="IPR036397">
    <property type="entry name" value="RNaseH_sf"/>
</dbReference>
<reference evidence="2" key="1">
    <citation type="submission" date="2013-04" db="EMBL/GenBank/DDBJ databases">
        <authorList>
            <person name="Qu J."/>
            <person name="Murali S.C."/>
            <person name="Bandaranaike D."/>
            <person name="Bellair M."/>
            <person name="Blankenburg K."/>
            <person name="Chao H."/>
            <person name="Dinh H."/>
            <person name="Doddapaneni H."/>
            <person name="Downs B."/>
            <person name="Dugan-Rocha S."/>
            <person name="Elkadiri S."/>
            <person name="Gnanaolivu R.D."/>
            <person name="Hernandez B."/>
            <person name="Javaid M."/>
            <person name="Jayaseelan J.C."/>
            <person name="Lee S."/>
            <person name="Li M."/>
            <person name="Ming W."/>
            <person name="Munidasa M."/>
            <person name="Muniz J."/>
            <person name="Nguyen L."/>
            <person name="Ongeri F."/>
            <person name="Osuji N."/>
            <person name="Pu L.-L."/>
            <person name="Puazo M."/>
            <person name="Qu C."/>
            <person name="Quiroz J."/>
            <person name="Raj R."/>
            <person name="Weissenberger G."/>
            <person name="Xin Y."/>
            <person name="Zou X."/>
            <person name="Han Y."/>
            <person name="Richards S."/>
            <person name="Worley K."/>
            <person name="Muzny D."/>
            <person name="Gibbs R."/>
        </authorList>
    </citation>
    <scope>NUCLEOTIDE SEQUENCE</scope>
    <source>
        <strain evidence="2">Sampled in the wild</strain>
    </source>
</reference>